<dbReference type="InterPro" id="IPR023527">
    <property type="entry name" value="Kinase_SasA"/>
</dbReference>
<dbReference type="PANTHER" id="PTHR43711:SF26">
    <property type="entry name" value="SENSOR HISTIDINE KINASE RCSC"/>
    <property type="match status" value="1"/>
</dbReference>
<dbReference type="InterPro" id="IPR011649">
    <property type="entry name" value="KaiB_domain"/>
</dbReference>
<protein>
    <recommendedName>
        <fullName evidence="10">Adaptive-response sensory-kinase SasA</fullName>
        <ecNumber evidence="10">2.7.13.3</ecNumber>
    </recommendedName>
    <alternativeName>
        <fullName evidence="10">Sensor histidine kinase SasA</fullName>
    </alternativeName>
</protein>
<dbReference type="Gene3D" id="1.10.287.130">
    <property type="match status" value="1"/>
</dbReference>
<organism evidence="13 14">
    <name type="scientific">Chlorogloeopsis fritschii PCC 6912</name>
    <dbReference type="NCBI Taxonomy" id="211165"/>
    <lineage>
        <taxon>Bacteria</taxon>
        <taxon>Bacillati</taxon>
        <taxon>Cyanobacteriota</taxon>
        <taxon>Cyanophyceae</taxon>
        <taxon>Nostocales</taxon>
        <taxon>Chlorogloeopsidaceae</taxon>
        <taxon>Chlorogloeopsis</taxon>
    </lineage>
</organism>
<dbReference type="PANTHER" id="PTHR43711">
    <property type="entry name" value="TWO-COMPONENT HISTIDINE KINASE"/>
    <property type="match status" value="1"/>
</dbReference>
<dbReference type="EMBL" id="RSCJ01000003">
    <property type="protein sequence ID" value="RUR85147.1"/>
    <property type="molecule type" value="Genomic_DNA"/>
</dbReference>
<accession>A0A3S1A1G9</accession>
<keyword evidence="5 10" id="KW-0418">Kinase</keyword>
<dbReference type="Proteomes" id="UP000268857">
    <property type="component" value="Unassembled WGS sequence"/>
</dbReference>
<dbReference type="Gene3D" id="3.40.30.10">
    <property type="entry name" value="Glutaredoxin"/>
    <property type="match status" value="1"/>
</dbReference>
<evidence type="ECO:0000313" key="14">
    <source>
        <dbReference type="Proteomes" id="UP000268857"/>
    </source>
</evidence>
<keyword evidence="8 10" id="KW-0090">Biological rhythms</keyword>
<name>A0A3S1A1G9_CHLFR</name>
<evidence type="ECO:0000256" key="10">
    <source>
        <dbReference type="HAMAP-Rule" id="MF_01837"/>
    </source>
</evidence>
<dbReference type="Pfam" id="PF00512">
    <property type="entry name" value="HisKA"/>
    <property type="match status" value="1"/>
</dbReference>
<dbReference type="HAMAP" id="MF_01837">
    <property type="entry name" value="Kinase_SasA"/>
    <property type="match status" value="1"/>
</dbReference>
<keyword evidence="2 10" id="KW-0597">Phosphoprotein</keyword>
<dbReference type="CDD" id="cd00082">
    <property type="entry name" value="HisKA"/>
    <property type="match status" value="1"/>
</dbReference>
<dbReference type="InterPro" id="IPR036097">
    <property type="entry name" value="HisK_dim/P_sf"/>
</dbReference>
<feature type="domain" description="Histidine kinase" evidence="12">
    <location>
        <begin position="179"/>
        <end position="404"/>
    </location>
</feature>
<dbReference type="NCBIfam" id="NF006800">
    <property type="entry name" value="PRK09303.1"/>
    <property type="match status" value="1"/>
</dbReference>
<dbReference type="STRING" id="211165.GCA_000317285_03211"/>
<dbReference type="SUPFAM" id="SSF47384">
    <property type="entry name" value="Homodimeric domain of signal transducing histidine kinase"/>
    <property type="match status" value="1"/>
</dbReference>
<reference evidence="13 14" key="1">
    <citation type="journal article" date="2019" name="Genome Biol. Evol.">
        <title>Day and night: Metabolic profiles and evolutionary relationships of six axenic non-marine cyanobacteria.</title>
        <authorList>
            <person name="Will S.E."/>
            <person name="Henke P."/>
            <person name="Boedeker C."/>
            <person name="Huang S."/>
            <person name="Brinkmann H."/>
            <person name="Rohde M."/>
            <person name="Jarek M."/>
            <person name="Friedl T."/>
            <person name="Seufert S."/>
            <person name="Schumacher M."/>
            <person name="Overmann J."/>
            <person name="Neumann-Schaal M."/>
            <person name="Petersen J."/>
        </authorList>
    </citation>
    <scope>NUCLEOTIDE SEQUENCE [LARGE SCALE GENOMIC DNA]</scope>
    <source>
        <strain evidence="13 14">PCC 6912</strain>
    </source>
</reference>
<dbReference type="SUPFAM" id="SSF55874">
    <property type="entry name" value="ATPase domain of HSP90 chaperone/DNA topoisomerase II/histidine kinase"/>
    <property type="match status" value="1"/>
</dbReference>
<evidence type="ECO:0000256" key="1">
    <source>
        <dbReference type="ARBA" id="ARBA00000085"/>
    </source>
</evidence>
<dbReference type="InterPro" id="IPR050736">
    <property type="entry name" value="Sensor_HK_Regulatory"/>
</dbReference>
<keyword evidence="7 10" id="KW-0902">Two-component regulatory system</keyword>
<evidence type="ECO:0000256" key="4">
    <source>
        <dbReference type="ARBA" id="ARBA00022741"/>
    </source>
</evidence>
<keyword evidence="11" id="KW-0175">Coiled coil</keyword>
<evidence type="ECO:0000256" key="7">
    <source>
        <dbReference type="ARBA" id="ARBA00023012"/>
    </source>
</evidence>
<dbReference type="GO" id="GO:0007623">
    <property type="term" value="P:circadian rhythm"/>
    <property type="evidence" value="ECO:0007669"/>
    <property type="project" value="UniProtKB-UniRule"/>
</dbReference>
<keyword evidence="14" id="KW-1185">Reference proteome</keyword>
<dbReference type="SMART" id="SM01248">
    <property type="entry name" value="KaiB"/>
    <property type="match status" value="1"/>
</dbReference>
<keyword evidence="6 10" id="KW-0067">ATP-binding</keyword>
<gene>
    <name evidence="10 13" type="primary">sasA</name>
    <name evidence="13" type="ORF">PCC6912_12630</name>
</gene>
<comment type="function">
    <text evidence="9">Photoreceptor which exists in two forms that are reversibly interconvertible by light: the R form that absorbs maximally in the red region of the spectrum and the FR form that absorbs maximally in the far-red region.</text>
</comment>
<keyword evidence="3 10" id="KW-0808">Transferase</keyword>
<dbReference type="CDD" id="cd02978">
    <property type="entry name" value="KaiB_like"/>
    <property type="match status" value="1"/>
</dbReference>
<evidence type="ECO:0000256" key="6">
    <source>
        <dbReference type="ARBA" id="ARBA00022840"/>
    </source>
</evidence>
<keyword evidence="4 10" id="KW-0547">Nucleotide-binding</keyword>
<feature type="modified residue" description="Phosphohistidine; by autocatalysis" evidence="10">
    <location>
        <position position="182"/>
    </location>
</feature>
<dbReference type="CDD" id="cd00075">
    <property type="entry name" value="HATPase"/>
    <property type="match status" value="1"/>
</dbReference>
<evidence type="ECO:0000256" key="9">
    <source>
        <dbReference type="ARBA" id="ARBA00055745"/>
    </source>
</evidence>
<dbReference type="PROSITE" id="PS50109">
    <property type="entry name" value="HIS_KIN"/>
    <property type="match status" value="1"/>
</dbReference>
<dbReference type="PRINTS" id="PR00344">
    <property type="entry name" value="BCTRLSENSOR"/>
</dbReference>
<dbReference type="Pfam" id="PF07689">
    <property type="entry name" value="KaiB"/>
    <property type="match status" value="1"/>
</dbReference>
<dbReference type="Gene3D" id="3.30.565.10">
    <property type="entry name" value="Histidine kinase-like ATPase, C-terminal domain"/>
    <property type="match status" value="1"/>
</dbReference>
<sequence length="405" mass="46533">MLPVLKHDYMQASQDQPIYSEAPLQLLLFVDGRPKSRQQVQRIRAYLKELEADYKFELQIIDVGQQPYLAEHFKLVATPALIKIHPEPRHTLAGSNIVAQLKSWWPRWQAAVDAYVKLQNGLQDNLEDNGRTPSSPKSSIRSVAFSAELIHLSDEIFRLKQEKEQLEEQLQFKDRVIAMLAHDLRNPLTAIAIAIDTLQSNYNQEKGGFERLTPTMAAHLFKQGRNQTRLIDRMITDLLQVGRNNEREFPIQPQKIDLGQLCFEMLEELRDRYTIKSLKIEKDIPKDLPCVYADPERIRQVLMNLLDNAIKYTPEGGTISVAGLHRTTQKVQFSIGDSGPGIPEENRDRIFENHFRLERDEAKEGYGIGLCLCQRIVRAHYGQIWVDTAPNGGAWFHFTLPVYPS</sequence>
<dbReference type="SMART" id="SM00387">
    <property type="entry name" value="HATPase_c"/>
    <property type="match status" value="1"/>
</dbReference>
<dbReference type="InterPro" id="IPR036890">
    <property type="entry name" value="HATPase_C_sf"/>
</dbReference>
<dbReference type="GO" id="GO:0005524">
    <property type="term" value="F:ATP binding"/>
    <property type="evidence" value="ECO:0007669"/>
    <property type="project" value="UniProtKB-KW"/>
</dbReference>
<evidence type="ECO:0000256" key="8">
    <source>
        <dbReference type="ARBA" id="ARBA00023108"/>
    </source>
</evidence>
<evidence type="ECO:0000256" key="11">
    <source>
        <dbReference type="SAM" id="Coils"/>
    </source>
</evidence>
<dbReference type="InterPro" id="IPR003661">
    <property type="entry name" value="HisK_dim/P_dom"/>
</dbReference>
<dbReference type="EC" id="2.7.13.3" evidence="10"/>
<proteinExistence type="inferred from homology"/>
<evidence type="ECO:0000259" key="12">
    <source>
        <dbReference type="PROSITE" id="PS50109"/>
    </source>
</evidence>
<dbReference type="AlphaFoldDB" id="A0A3S1A1G9"/>
<comment type="function">
    <text evidence="10">Member of the two-component regulatory system SasA/RpaA involved in genome-wide circadian gene expression. One of several clock output pathways. Participates in the Kai clock protein complex, the main circadian regulator in cyanobacteria, via its interaction with KaiC. KaiC enhances the autophosphorylation activity of SasA, which then transfers its phosphate group to RpaA to activate it. In addition to its output function, recruits fold-shifted KaiB (KaiB(fs)) to KaiC to cooperatively form the KaiB(6):KaiC(6) complex (independent of SasA kinase activity). Required for robustness of the circadian rhythm of gene expression and is involved in clock output, also required for adaptation to light/dark cycles.</text>
</comment>
<feature type="coiled-coil region" evidence="11">
    <location>
        <begin position="149"/>
        <end position="176"/>
    </location>
</feature>
<dbReference type="InterPro" id="IPR036249">
    <property type="entry name" value="Thioredoxin-like_sf"/>
</dbReference>
<dbReference type="InterPro" id="IPR004358">
    <property type="entry name" value="Sig_transdc_His_kin-like_C"/>
</dbReference>
<dbReference type="SMART" id="SM00388">
    <property type="entry name" value="HisKA"/>
    <property type="match status" value="1"/>
</dbReference>
<dbReference type="Pfam" id="PF02518">
    <property type="entry name" value="HATPase_c"/>
    <property type="match status" value="1"/>
</dbReference>
<comment type="catalytic activity">
    <reaction evidence="1 10">
        <text>ATP + protein L-histidine = ADP + protein N-phospho-L-histidine.</text>
        <dbReference type="EC" id="2.7.13.3"/>
    </reaction>
</comment>
<evidence type="ECO:0000256" key="5">
    <source>
        <dbReference type="ARBA" id="ARBA00022777"/>
    </source>
</evidence>
<evidence type="ECO:0000256" key="2">
    <source>
        <dbReference type="ARBA" id="ARBA00022553"/>
    </source>
</evidence>
<comment type="caution">
    <text evidence="13">The sequence shown here is derived from an EMBL/GenBank/DDBJ whole genome shotgun (WGS) entry which is preliminary data.</text>
</comment>
<dbReference type="InterPro" id="IPR003594">
    <property type="entry name" value="HATPase_dom"/>
</dbReference>
<comment type="subunit">
    <text evidence="10">Homooligomerizes. Interacts with KaiC. Participates in the KaiABC clock complex, whose core is composed of a KaiC homohexamer, 6 KaiB and up to 6 KaiA dimers. SasA and KaiB(fs) compete to bind to KaiC.</text>
</comment>
<dbReference type="SUPFAM" id="SSF52833">
    <property type="entry name" value="Thioredoxin-like"/>
    <property type="match status" value="1"/>
</dbReference>
<dbReference type="GO" id="GO:0000155">
    <property type="term" value="F:phosphorelay sensor kinase activity"/>
    <property type="evidence" value="ECO:0007669"/>
    <property type="project" value="InterPro"/>
</dbReference>
<comment type="domain">
    <text evidence="10">The N-terminus interacts with KaiC, while the C-terminal histidine kinase domain autophosphorylates and is probably responsible for self-oligomerization. The N-terminal domain stimulates the C-terminus to autophosphorylate.</text>
</comment>
<evidence type="ECO:0000313" key="13">
    <source>
        <dbReference type="EMBL" id="RUR85147.1"/>
    </source>
</evidence>
<evidence type="ECO:0000256" key="3">
    <source>
        <dbReference type="ARBA" id="ARBA00022679"/>
    </source>
</evidence>
<dbReference type="FunFam" id="3.30.565.10:FF:000006">
    <property type="entry name" value="Sensor histidine kinase WalK"/>
    <property type="match status" value="1"/>
</dbReference>
<dbReference type="InterPro" id="IPR005467">
    <property type="entry name" value="His_kinase_dom"/>
</dbReference>